<evidence type="ECO:0000256" key="2">
    <source>
        <dbReference type="SAM" id="MobiDB-lite"/>
    </source>
</evidence>
<feature type="compositionally biased region" description="Basic and acidic residues" evidence="2">
    <location>
        <begin position="53"/>
        <end position="64"/>
    </location>
</feature>
<comment type="caution">
    <text evidence="3">The sequence shown here is derived from an EMBL/GenBank/DDBJ whole genome shotgun (WGS) entry which is preliminary data.</text>
</comment>
<dbReference type="Proteomes" id="UP000311382">
    <property type="component" value="Unassembled WGS sequence"/>
</dbReference>
<keyword evidence="1" id="KW-0175">Coiled coil</keyword>
<dbReference type="OrthoDB" id="2529219at2759"/>
<protein>
    <submittedName>
        <fullName evidence="3">Uncharacterized protein</fullName>
    </submittedName>
</protein>
<feature type="compositionally biased region" description="Basic and acidic residues" evidence="2">
    <location>
        <begin position="82"/>
        <end position="91"/>
    </location>
</feature>
<evidence type="ECO:0000313" key="4">
    <source>
        <dbReference type="Proteomes" id="UP000311382"/>
    </source>
</evidence>
<evidence type="ECO:0000313" key="3">
    <source>
        <dbReference type="EMBL" id="TNY22806.1"/>
    </source>
</evidence>
<feature type="compositionally biased region" description="Low complexity" evidence="2">
    <location>
        <begin position="95"/>
        <end position="106"/>
    </location>
</feature>
<feature type="region of interest" description="Disordered" evidence="2">
    <location>
        <begin position="1"/>
        <end position="106"/>
    </location>
</feature>
<feature type="coiled-coil region" evidence="1">
    <location>
        <begin position="114"/>
        <end position="194"/>
    </location>
</feature>
<feature type="compositionally biased region" description="Low complexity" evidence="2">
    <location>
        <begin position="27"/>
        <end position="51"/>
    </location>
</feature>
<gene>
    <name evidence="3" type="ORF">DMC30DRAFT_391401</name>
</gene>
<name>A0A5C5G2P4_9BASI</name>
<reference evidence="3 4" key="1">
    <citation type="submission" date="2019-03" db="EMBL/GenBank/DDBJ databases">
        <title>Rhodosporidium diobovatum UCD-FST 08-225 genome sequencing, assembly, and annotation.</title>
        <authorList>
            <person name="Fakankun I.U."/>
            <person name="Fristensky B."/>
            <person name="Levin D.B."/>
        </authorList>
    </citation>
    <scope>NUCLEOTIDE SEQUENCE [LARGE SCALE GENOMIC DNA]</scope>
    <source>
        <strain evidence="3 4">UCD-FST 08-225</strain>
    </source>
</reference>
<organism evidence="3 4">
    <name type="scientific">Rhodotorula diobovata</name>
    <dbReference type="NCBI Taxonomy" id="5288"/>
    <lineage>
        <taxon>Eukaryota</taxon>
        <taxon>Fungi</taxon>
        <taxon>Dikarya</taxon>
        <taxon>Basidiomycota</taxon>
        <taxon>Pucciniomycotina</taxon>
        <taxon>Microbotryomycetes</taxon>
        <taxon>Sporidiobolales</taxon>
        <taxon>Sporidiobolaceae</taxon>
        <taxon>Rhodotorula</taxon>
    </lineage>
</organism>
<dbReference type="EMBL" id="SOZI01000020">
    <property type="protein sequence ID" value="TNY22806.1"/>
    <property type="molecule type" value="Genomic_DNA"/>
</dbReference>
<sequence length="387" mass="40646">MDSPDKSLYVPLSLQDTLTQPKRTYTSSSSAASSSSSSSARPRPSHAHSSSLSRERGELARRDAQAMMHALGMGTPGPAHAARPEVDETPRPVRSLNAAASSSSNAAAAGASELASLRALLADKDAELASVRREKRELASRVSTLEREAAKAAALDPRQLEELERQFETQETLLSGYQRELEKGAGELDKMRRQQRRLTDFLERTYGPAWADDLGLSDAPGRGVAAASPAVRTKLVARASLMHTPTLSGGFGSLTRSTTLGALAIPESPEDAAERGEQSVVLDDSPGGDASLSAAAESPSSALSSTAAPLAAAAPAGPSPALLAQHLDSVQALLRAMEARLIARDAELIATERRARDEAHKLGERGVELERLVERQRAEVGGGAVAA</sequence>
<proteinExistence type="predicted"/>
<keyword evidence="4" id="KW-1185">Reference proteome</keyword>
<accession>A0A5C5G2P4</accession>
<dbReference type="AlphaFoldDB" id="A0A5C5G2P4"/>
<feature type="compositionally biased region" description="Polar residues" evidence="2">
    <location>
        <begin position="14"/>
        <end position="26"/>
    </location>
</feature>
<evidence type="ECO:0000256" key="1">
    <source>
        <dbReference type="SAM" id="Coils"/>
    </source>
</evidence>
<feature type="region of interest" description="Disordered" evidence="2">
    <location>
        <begin position="266"/>
        <end position="298"/>
    </location>
</feature>